<dbReference type="Proteomes" id="UP000016658">
    <property type="component" value="Unassembled WGS sequence"/>
</dbReference>
<organism evidence="1 2">
    <name type="scientific">Faecalitalea cylindroides ATCC 27803</name>
    <dbReference type="NCBI Taxonomy" id="649755"/>
    <lineage>
        <taxon>Bacteria</taxon>
        <taxon>Bacillati</taxon>
        <taxon>Bacillota</taxon>
        <taxon>Erysipelotrichia</taxon>
        <taxon>Erysipelotrichales</taxon>
        <taxon>Erysipelotrichaceae</taxon>
        <taxon>Faecalitalea</taxon>
    </lineage>
</organism>
<evidence type="ECO:0000313" key="1">
    <source>
        <dbReference type="EMBL" id="ERK41547.1"/>
    </source>
</evidence>
<proteinExistence type="predicted"/>
<reference evidence="1 2" key="1">
    <citation type="submission" date="2013-06" db="EMBL/GenBank/DDBJ databases">
        <authorList>
            <person name="Weinstock G."/>
            <person name="Sodergren E."/>
            <person name="Lobos E.A."/>
            <person name="Fulton L."/>
            <person name="Fulton R."/>
            <person name="Courtney L."/>
            <person name="Fronick C."/>
            <person name="O'Laughlin M."/>
            <person name="Godfrey J."/>
            <person name="Wilson R.M."/>
            <person name="Miner T."/>
            <person name="Farmer C."/>
            <person name="Delehaunty K."/>
            <person name="Cordes M."/>
            <person name="Minx P."/>
            <person name="Tomlinson C."/>
            <person name="Chen J."/>
            <person name="Wollam A."/>
            <person name="Pepin K.H."/>
            <person name="Bhonagiri V."/>
            <person name="Zhang X."/>
            <person name="Warren W."/>
            <person name="Mitreva M."/>
            <person name="Mardis E.R."/>
            <person name="Wilson R.K."/>
        </authorList>
    </citation>
    <scope>NUCLEOTIDE SEQUENCE [LARGE SCALE GENOMIC DNA]</scope>
    <source>
        <strain evidence="1 2">ATCC 27803</strain>
    </source>
</reference>
<evidence type="ECO:0000313" key="2">
    <source>
        <dbReference type="Proteomes" id="UP000016658"/>
    </source>
</evidence>
<sequence>MVQDAISKKINEICFTEHVDYWIKVDWDSGKEIVYRNGEP</sequence>
<name>U2QS41_9FIRM</name>
<dbReference type="EMBL" id="AWVI01000107">
    <property type="protein sequence ID" value="ERK41547.1"/>
    <property type="molecule type" value="Genomic_DNA"/>
</dbReference>
<gene>
    <name evidence="1" type="ORF">HMPREF0367_01936</name>
</gene>
<dbReference type="AlphaFoldDB" id="U2QS41"/>
<accession>U2QS41</accession>
<comment type="caution">
    <text evidence="1">The sequence shown here is derived from an EMBL/GenBank/DDBJ whole genome shotgun (WGS) entry which is preliminary data.</text>
</comment>
<dbReference type="HOGENOM" id="CLU_3289934_0_0_9"/>
<protein>
    <submittedName>
        <fullName evidence="1">Uncharacterized protein</fullName>
    </submittedName>
</protein>